<dbReference type="EnsemblProtists" id="EOD39913">
    <property type="protein sequence ID" value="EOD39913"/>
    <property type="gene ID" value="EMIHUDRAFT_372905"/>
</dbReference>
<dbReference type="RefSeq" id="XP_005792342.1">
    <property type="nucleotide sequence ID" value="XM_005792285.1"/>
</dbReference>
<evidence type="ECO:0000313" key="3">
    <source>
        <dbReference type="Proteomes" id="UP000013827"/>
    </source>
</evidence>
<evidence type="ECO:0000313" key="2">
    <source>
        <dbReference type="EnsemblProtists" id="EOD39913"/>
    </source>
</evidence>
<evidence type="ECO:0000256" key="1">
    <source>
        <dbReference type="SAM" id="MobiDB-lite"/>
    </source>
</evidence>
<dbReference type="HOGENOM" id="CLU_2150623_0_0_1"/>
<dbReference type="EnsemblProtists" id="EOD23892">
    <property type="protein sequence ID" value="EOD23892"/>
    <property type="gene ID" value="EMIHUDRAFT_354510"/>
</dbReference>
<dbReference type="GeneID" id="17285185"/>
<dbReference type="KEGG" id="ehx:EMIHUDRAFT_372905"/>
<dbReference type="RefSeq" id="XP_005776321.1">
    <property type="nucleotide sequence ID" value="XM_005776264.1"/>
</dbReference>
<accession>A0A0D3KVX8</accession>
<reference evidence="2" key="2">
    <citation type="submission" date="2024-10" db="UniProtKB">
        <authorList>
            <consortium name="EnsemblProtists"/>
        </authorList>
    </citation>
    <scope>IDENTIFICATION</scope>
</reference>
<keyword evidence="3" id="KW-1185">Reference proteome</keyword>
<feature type="region of interest" description="Disordered" evidence="1">
    <location>
        <begin position="38"/>
        <end position="112"/>
    </location>
</feature>
<dbReference type="Proteomes" id="UP000013827">
    <property type="component" value="Unassembled WGS sequence"/>
</dbReference>
<proteinExistence type="predicted"/>
<dbReference type="PaxDb" id="2903-EOD23892"/>
<dbReference type="GeneID" id="17269437"/>
<organism evidence="2 3">
    <name type="scientific">Emiliania huxleyi (strain CCMP1516)</name>
    <dbReference type="NCBI Taxonomy" id="280463"/>
    <lineage>
        <taxon>Eukaryota</taxon>
        <taxon>Haptista</taxon>
        <taxon>Haptophyta</taxon>
        <taxon>Prymnesiophyceae</taxon>
        <taxon>Isochrysidales</taxon>
        <taxon>Noelaerhabdaceae</taxon>
        <taxon>Emiliania</taxon>
    </lineage>
</organism>
<feature type="compositionally biased region" description="Low complexity" evidence="1">
    <location>
        <begin position="38"/>
        <end position="47"/>
    </location>
</feature>
<reference evidence="3" key="1">
    <citation type="journal article" date="2013" name="Nature">
        <title>Pan genome of the phytoplankton Emiliania underpins its global distribution.</title>
        <authorList>
            <person name="Read B.A."/>
            <person name="Kegel J."/>
            <person name="Klute M.J."/>
            <person name="Kuo A."/>
            <person name="Lefebvre S.C."/>
            <person name="Maumus F."/>
            <person name="Mayer C."/>
            <person name="Miller J."/>
            <person name="Monier A."/>
            <person name="Salamov A."/>
            <person name="Young J."/>
            <person name="Aguilar M."/>
            <person name="Claverie J.M."/>
            <person name="Frickenhaus S."/>
            <person name="Gonzalez K."/>
            <person name="Herman E.K."/>
            <person name="Lin Y.C."/>
            <person name="Napier J."/>
            <person name="Ogata H."/>
            <person name="Sarno A.F."/>
            <person name="Shmutz J."/>
            <person name="Schroeder D."/>
            <person name="de Vargas C."/>
            <person name="Verret F."/>
            <person name="von Dassow P."/>
            <person name="Valentin K."/>
            <person name="Van de Peer Y."/>
            <person name="Wheeler G."/>
            <person name="Dacks J.B."/>
            <person name="Delwiche C.F."/>
            <person name="Dyhrman S.T."/>
            <person name="Glockner G."/>
            <person name="John U."/>
            <person name="Richards T."/>
            <person name="Worden A.Z."/>
            <person name="Zhang X."/>
            <person name="Grigoriev I.V."/>
            <person name="Allen A.E."/>
            <person name="Bidle K."/>
            <person name="Borodovsky M."/>
            <person name="Bowler C."/>
            <person name="Brownlee C."/>
            <person name="Cock J.M."/>
            <person name="Elias M."/>
            <person name="Gladyshev V.N."/>
            <person name="Groth M."/>
            <person name="Guda C."/>
            <person name="Hadaegh A."/>
            <person name="Iglesias-Rodriguez M.D."/>
            <person name="Jenkins J."/>
            <person name="Jones B.M."/>
            <person name="Lawson T."/>
            <person name="Leese F."/>
            <person name="Lindquist E."/>
            <person name="Lobanov A."/>
            <person name="Lomsadze A."/>
            <person name="Malik S.B."/>
            <person name="Marsh M.E."/>
            <person name="Mackinder L."/>
            <person name="Mock T."/>
            <person name="Mueller-Roeber B."/>
            <person name="Pagarete A."/>
            <person name="Parker M."/>
            <person name="Probert I."/>
            <person name="Quesneville H."/>
            <person name="Raines C."/>
            <person name="Rensing S.A."/>
            <person name="Riano-Pachon D.M."/>
            <person name="Richier S."/>
            <person name="Rokitta S."/>
            <person name="Shiraiwa Y."/>
            <person name="Soanes D.M."/>
            <person name="van der Giezen M."/>
            <person name="Wahlund T.M."/>
            <person name="Williams B."/>
            <person name="Wilson W."/>
            <person name="Wolfe G."/>
            <person name="Wurch L.L."/>
        </authorList>
    </citation>
    <scope>NUCLEOTIDE SEQUENCE</scope>
</reference>
<name>A0A0D3KVX8_EMIH1</name>
<dbReference type="KEGG" id="ehx:EMIHUDRAFT_354510"/>
<sequence length="112" mass="11447">MKGPPLFQRPASVAACVVLLLIGLLLFVGALAAAAARGHGQSSAAPGAPSPSLPLATKPLELRPRFHSSTAGRGIDVRHGSRRRNPTSHVGGPAPTEAPKAEAKAGPLIRRI</sequence>
<dbReference type="AlphaFoldDB" id="A0A0D3KVX8"/>
<protein>
    <submittedName>
        <fullName evidence="2">Uncharacterized protein</fullName>
    </submittedName>
</protein>